<evidence type="ECO:0000313" key="6">
    <source>
        <dbReference type="EMBL" id="KPL83557.1"/>
    </source>
</evidence>
<accession>A0A0P6Y2S5</accession>
<dbReference type="EC" id="2.3.1.286" evidence="1"/>
<dbReference type="PROSITE" id="PS50305">
    <property type="entry name" value="SIRTUIN"/>
    <property type="match status" value="1"/>
</dbReference>
<dbReference type="InterPro" id="IPR026590">
    <property type="entry name" value="Ssirtuin_cat_dom"/>
</dbReference>
<dbReference type="Proteomes" id="UP000050501">
    <property type="component" value="Unassembled WGS sequence"/>
</dbReference>
<dbReference type="InterPro" id="IPR003000">
    <property type="entry name" value="Sirtuin"/>
</dbReference>
<dbReference type="InterPro" id="IPR050134">
    <property type="entry name" value="NAD-dep_sirtuin_deacylases"/>
</dbReference>
<evidence type="ECO:0000256" key="1">
    <source>
        <dbReference type="ARBA" id="ARBA00012928"/>
    </source>
</evidence>
<dbReference type="Gene3D" id="3.40.50.1220">
    <property type="entry name" value="TPP-binding domain"/>
    <property type="match status" value="1"/>
</dbReference>
<evidence type="ECO:0000259" key="5">
    <source>
        <dbReference type="PROSITE" id="PS50305"/>
    </source>
</evidence>
<dbReference type="Pfam" id="PF02146">
    <property type="entry name" value="SIR2"/>
    <property type="match status" value="1"/>
</dbReference>
<keyword evidence="2" id="KW-0808">Transferase</keyword>
<feature type="binding site" evidence="4">
    <location>
        <position position="160"/>
    </location>
    <ligand>
        <name>Zn(2+)</name>
        <dbReference type="ChEBI" id="CHEBI:29105"/>
    </ligand>
</feature>
<evidence type="ECO:0000256" key="4">
    <source>
        <dbReference type="PROSITE-ProRule" id="PRU00236"/>
    </source>
</evidence>
<evidence type="ECO:0000256" key="3">
    <source>
        <dbReference type="ARBA" id="ARBA00023027"/>
    </source>
</evidence>
<dbReference type="RefSeq" id="WP_062418942.1">
    <property type="nucleotide sequence ID" value="NZ_DF967974.1"/>
</dbReference>
<feature type="domain" description="Deacetylase sirtuin-type" evidence="5">
    <location>
        <begin position="2"/>
        <end position="253"/>
    </location>
</feature>
<reference evidence="6 7" key="1">
    <citation type="submission" date="2015-07" db="EMBL/GenBank/DDBJ databases">
        <title>Genome sequence of Levilinea saccharolytica DSM 16555.</title>
        <authorList>
            <person name="Hemp J."/>
            <person name="Ward L.M."/>
            <person name="Pace L.A."/>
            <person name="Fischer W.W."/>
        </authorList>
    </citation>
    <scope>NUCLEOTIDE SEQUENCE [LARGE SCALE GENOMIC DNA]</scope>
    <source>
        <strain evidence="6 7">KIBI-1</strain>
    </source>
</reference>
<evidence type="ECO:0000313" key="7">
    <source>
        <dbReference type="Proteomes" id="UP000050501"/>
    </source>
</evidence>
<dbReference type="CDD" id="cd01407">
    <property type="entry name" value="SIR2-fam"/>
    <property type="match status" value="1"/>
</dbReference>
<dbReference type="NCBIfam" id="NF001753">
    <property type="entry name" value="PRK00481.1-3"/>
    <property type="match status" value="1"/>
</dbReference>
<feature type="binding site" evidence="4">
    <location>
        <position position="132"/>
    </location>
    <ligand>
        <name>Zn(2+)</name>
        <dbReference type="ChEBI" id="CHEBI:29105"/>
    </ligand>
</feature>
<dbReference type="InterPro" id="IPR029035">
    <property type="entry name" value="DHS-like_NAD/FAD-binding_dom"/>
</dbReference>
<dbReference type="SUPFAM" id="SSF52467">
    <property type="entry name" value="DHS-like NAD/FAD-binding domain"/>
    <property type="match status" value="1"/>
</dbReference>
<protein>
    <recommendedName>
        <fullName evidence="1">protein acetyllysine N-acetyltransferase</fullName>
        <ecNumber evidence="1">2.3.1.286</ecNumber>
    </recommendedName>
</protein>
<sequence length="253" mass="27454">MNPAVEPALQKAADLFARARHAVAFTGAGFSTPSGIPDFRSQSTGLWTRFDPMQVASLSAFRQRPEAFFNWLRPLVSAVSAAQPNPAHQALAELEKRGLLRAVITQNIDRLHQKAGSQTVIEVHGSLNQWDCPSCRAAFTADEALGSFLPDGPPPRCPRCDVRLKPGIVLYEEMLPPKAWQAAESACRRADLVLIAGTSLEVAPASYLPSYALENRARLILVNLSPTPLDPQADVCLPMDVAQALPAVVERIQ</sequence>
<keyword evidence="4" id="KW-0862">Zinc</keyword>
<dbReference type="OrthoDB" id="9800582at2"/>
<dbReference type="EMBL" id="LGCM01000029">
    <property type="protein sequence ID" value="KPL83557.1"/>
    <property type="molecule type" value="Genomic_DNA"/>
</dbReference>
<gene>
    <name evidence="6" type="ORF">ADN01_07505</name>
</gene>
<organism evidence="6 7">
    <name type="scientific">Levilinea saccharolytica</name>
    <dbReference type="NCBI Taxonomy" id="229921"/>
    <lineage>
        <taxon>Bacteria</taxon>
        <taxon>Bacillati</taxon>
        <taxon>Chloroflexota</taxon>
        <taxon>Anaerolineae</taxon>
        <taxon>Anaerolineales</taxon>
        <taxon>Anaerolineaceae</taxon>
        <taxon>Levilinea</taxon>
    </lineage>
</organism>
<dbReference type="GO" id="GO:0046872">
    <property type="term" value="F:metal ion binding"/>
    <property type="evidence" value="ECO:0007669"/>
    <property type="project" value="UniProtKB-KW"/>
</dbReference>
<feature type="binding site" evidence="4">
    <location>
        <position position="157"/>
    </location>
    <ligand>
        <name>Zn(2+)</name>
        <dbReference type="ChEBI" id="CHEBI:29105"/>
    </ligand>
</feature>
<name>A0A0P6Y2S5_9CHLR</name>
<dbReference type="PANTHER" id="PTHR11085:SF10">
    <property type="entry name" value="NAD-DEPENDENT PROTEIN DEACYLASE SIRTUIN-5, MITOCHONDRIAL-RELATED"/>
    <property type="match status" value="1"/>
</dbReference>
<evidence type="ECO:0000256" key="2">
    <source>
        <dbReference type="ARBA" id="ARBA00022679"/>
    </source>
</evidence>
<proteinExistence type="predicted"/>
<dbReference type="AlphaFoldDB" id="A0A0P6Y2S5"/>
<dbReference type="PANTHER" id="PTHR11085">
    <property type="entry name" value="NAD-DEPENDENT PROTEIN DEACYLASE SIRTUIN-5, MITOCHONDRIAL-RELATED"/>
    <property type="match status" value="1"/>
</dbReference>
<dbReference type="GO" id="GO:0070403">
    <property type="term" value="F:NAD+ binding"/>
    <property type="evidence" value="ECO:0007669"/>
    <property type="project" value="InterPro"/>
</dbReference>
<keyword evidence="7" id="KW-1185">Reference proteome</keyword>
<feature type="active site" description="Proton acceptor" evidence="4">
    <location>
        <position position="124"/>
    </location>
</feature>
<dbReference type="InterPro" id="IPR026591">
    <property type="entry name" value="Sirtuin_cat_small_dom_sf"/>
</dbReference>
<keyword evidence="4" id="KW-0479">Metal-binding</keyword>
<feature type="binding site" evidence="4">
    <location>
        <position position="135"/>
    </location>
    <ligand>
        <name>Zn(2+)</name>
        <dbReference type="ChEBI" id="CHEBI:29105"/>
    </ligand>
</feature>
<dbReference type="Gene3D" id="3.30.1600.10">
    <property type="entry name" value="SIR2/SIRT2 'Small Domain"/>
    <property type="match status" value="1"/>
</dbReference>
<dbReference type="PATRIC" id="fig|229921.5.peg.698"/>
<keyword evidence="3" id="KW-0520">NAD</keyword>
<dbReference type="GO" id="GO:0017136">
    <property type="term" value="F:histone deacetylase activity, NAD-dependent"/>
    <property type="evidence" value="ECO:0007669"/>
    <property type="project" value="TreeGrafter"/>
</dbReference>
<dbReference type="STRING" id="229921.ADN01_07505"/>
<comment type="caution">
    <text evidence="6">The sequence shown here is derived from an EMBL/GenBank/DDBJ whole genome shotgun (WGS) entry which is preliminary data.</text>
</comment>